<dbReference type="Proteomes" id="UP000460718">
    <property type="component" value="Unassembled WGS sequence"/>
</dbReference>
<reference evidence="3 4" key="1">
    <citation type="submission" date="2018-09" db="EMBL/GenBank/DDBJ databases">
        <title>Genomic investigation of the strawberry pathogen Phytophthora fragariae indicates pathogenicity is determined by transcriptional variation in three key races.</title>
        <authorList>
            <person name="Adams T.M."/>
            <person name="Armitage A.D."/>
            <person name="Sobczyk M.K."/>
            <person name="Bates H.J."/>
            <person name="Dunwell J.M."/>
            <person name="Nellist C.F."/>
            <person name="Harrison R.J."/>
        </authorList>
    </citation>
    <scope>NUCLEOTIDE SEQUENCE [LARGE SCALE GENOMIC DNA]</scope>
    <source>
        <strain evidence="2 4">NOV-77</strain>
        <strain evidence="1 3">SCRP245</strain>
    </source>
</reference>
<dbReference type="EMBL" id="QXFW01000098">
    <property type="protein sequence ID" value="KAE9025380.1"/>
    <property type="molecule type" value="Genomic_DNA"/>
</dbReference>
<evidence type="ECO:0000313" key="3">
    <source>
        <dbReference type="Proteomes" id="UP000460718"/>
    </source>
</evidence>
<evidence type="ECO:0000313" key="4">
    <source>
        <dbReference type="Proteomes" id="UP000486351"/>
    </source>
</evidence>
<protein>
    <submittedName>
        <fullName evidence="1">Uncharacterized protein</fullName>
    </submittedName>
</protein>
<accession>A0A6A3M5E8</accession>
<proteinExistence type="predicted"/>
<name>A0A6A3M5E8_9STRA</name>
<dbReference type="Proteomes" id="UP000486351">
    <property type="component" value="Unassembled WGS sequence"/>
</dbReference>
<evidence type="ECO:0000313" key="1">
    <source>
        <dbReference type="EMBL" id="KAE9025380.1"/>
    </source>
</evidence>
<dbReference type="AlphaFoldDB" id="A0A6A3M5E8"/>
<dbReference type="EMBL" id="QXFY01000075">
    <property type="protein sequence ID" value="KAE9358491.1"/>
    <property type="molecule type" value="Genomic_DNA"/>
</dbReference>
<evidence type="ECO:0000313" key="2">
    <source>
        <dbReference type="EMBL" id="KAE9358491.1"/>
    </source>
</evidence>
<comment type="caution">
    <text evidence="1">The sequence shown here is derived from an EMBL/GenBank/DDBJ whole genome shotgun (WGS) entry which is preliminary data.</text>
</comment>
<sequence length="68" mass="7548">MASGFKEECLAKGAQSSEELPCAQSSCDSVEWGRLAGNQVEPKLYPSLELEFKCYDFDSHRMQTSVVV</sequence>
<gene>
    <name evidence="2" type="ORF">PF008_g2680</name>
    <name evidence="1" type="ORF">PF011_g3045</name>
</gene>
<organism evidence="1 3">
    <name type="scientific">Phytophthora fragariae</name>
    <dbReference type="NCBI Taxonomy" id="53985"/>
    <lineage>
        <taxon>Eukaryota</taxon>
        <taxon>Sar</taxon>
        <taxon>Stramenopiles</taxon>
        <taxon>Oomycota</taxon>
        <taxon>Peronosporomycetes</taxon>
        <taxon>Peronosporales</taxon>
        <taxon>Peronosporaceae</taxon>
        <taxon>Phytophthora</taxon>
    </lineage>
</organism>